<keyword evidence="8 15" id="KW-0812">Transmembrane</keyword>
<dbReference type="PROSITE" id="PS50112">
    <property type="entry name" value="PAS"/>
    <property type="match status" value="1"/>
</dbReference>
<comment type="catalytic activity">
    <reaction evidence="1">
        <text>ATP + protein L-histidine = ADP + protein N-phospho-L-histidine.</text>
        <dbReference type="EC" id="2.7.13.3"/>
    </reaction>
</comment>
<name>A0A1A9HZG9_9BACT</name>
<dbReference type="Pfam" id="PF02518">
    <property type="entry name" value="HATPase_c"/>
    <property type="match status" value="1"/>
</dbReference>
<evidence type="ECO:0000259" key="17">
    <source>
        <dbReference type="PROSITE" id="PS50112"/>
    </source>
</evidence>
<evidence type="ECO:0000256" key="3">
    <source>
        <dbReference type="ARBA" id="ARBA00004236"/>
    </source>
</evidence>
<keyword evidence="7" id="KW-0808">Transferase</keyword>
<dbReference type="InterPro" id="IPR003661">
    <property type="entry name" value="HisK_dim/P_dom"/>
</dbReference>
<keyword evidence="6" id="KW-0597">Phosphoprotein</keyword>
<dbReference type="InterPro" id="IPR035965">
    <property type="entry name" value="PAS-like_dom_sf"/>
</dbReference>
<dbReference type="PROSITE" id="PS50885">
    <property type="entry name" value="HAMP"/>
    <property type="match status" value="1"/>
</dbReference>
<dbReference type="CDD" id="cd00130">
    <property type="entry name" value="PAS"/>
    <property type="match status" value="1"/>
</dbReference>
<dbReference type="GO" id="GO:0000156">
    <property type="term" value="F:phosphorelay response regulator activity"/>
    <property type="evidence" value="ECO:0007669"/>
    <property type="project" value="TreeGrafter"/>
</dbReference>
<dbReference type="InterPro" id="IPR003660">
    <property type="entry name" value="HAMP_dom"/>
</dbReference>
<keyword evidence="20" id="KW-1185">Reference proteome</keyword>
<dbReference type="SUPFAM" id="SSF55874">
    <property type="entry name" value="ATPase domain of HSP90 chaperone/DNA topoisomerase II/histidine kinase"/>
    <property type="match status" value="1"/>
</dbReference>
<dbReference type="SMART" id="SM00387">
    <property type="entry name" value="HATPase_c"/>
    <property type="match status" value="1"/>
</dbReference>
<gene>
    <name evidence="19" type="ORF">A8C56_07290</name>
</gene>
<dbReference type="SUPFAM" id="SSF55785">
    <property type="entry name" value="PYP-like sensor domain (PAS domain)"/>
    <property type="match status" value="1"/>
</dbReference>
<evidence type="ECO:0000256" key="14">
    <source>
        <dbReference type="ARBA" id="ARBA00023136"/>
    </source>
</evidence>
<dbReference type="SUPFAM" id="SSF158472">
    <property type="entry name" value="HAMP domain-like"/>
    <property type="match status" value="1"/>
</dbReference>
<evidence type="ECO:0000256" key="7">
    <source>
        <dbReference type="ARBA" id="ARBA00022679"/>
    </source>
</evidence>
<dbReference type="CDD" id="cd00075">
    <property type="entry name" value="HATPase"/>
    <property type="match status" value="1"/>
</dbReference>
<dbReference type="FunFam" id="3.30.565.10:FF:000023">
    <property type="entry name" value="PAS domain-containing sensor histidine kinase"/>
    <property type="match status" value="1"/>
</dbReference>
<dbReference type="InterPro" id="IPR004358">
    <property type="entry name" value="Sig_transdc_His_kin-like_C"/>
</dbReference>
<dbReference type="GO" id="GO:0006355">
    <property type="term" value="P:regulation of DNA-templated transcription"/>
    <property type="evidence" value="ECO:0007669"/>
    <property type="project" value="InterPro"/>
</dbReference>
<evidence type="ECO:0000313" key="20">
    <source>
        <dbReference type="Proteomes" id="UP000077667"/>
    </source>
</evidence>
<evidence type="ECO:0000256" key="9">
    <source>
        <dbReference type="ARBA" id="ARBA00022741"/>
    </source>
</evidence>
<dbReference type="GO" id="GO:0005524">
    <property type="term" value="F:ATP binding"/>
    <property type="evidence" value="ECO:0007669"/>
    <property type="project" value="UniProtKB-KW"/>
</dbReference>
<evidence type="ECO:0000256" key="1">
    <source>
        <dbReference type="ARBA" id="ARBA00000085"/>
    </source>
</evidence>
<evidence type="ECO:0000256" key="4">
    <source>
        <dbReference type="ARBA" id="ARBA00012438"/>
    </source>
</evidence>
<feature type="domain" description="Histidine kinase" evidence="16">
    <location>
        <begin position="357"/>
        <end position="573"/>
    </location>
</feature>
<dbReference type="PANTHER" id="PTHR42878:SF7">
    <property type="entry name" value="SENSOR HISTIDINE KINASE GLRK"/>
    <property type="match status" value="1"/>
</dbReference>
<dbReference type="SMART" id="SM00388">
    <property type="entry name" value="HisKA"/>
    <property type="match status" value="1"/>
</dbReference>
<keyword evidence="10 19" id="KW-0418">Kinase</keyword>
<dbReference type="GO" id="GO:0007234">
    <property type="term" value="P:osmosensory signaling via phosphorelay pathway"/>
    <property type="evidence" value="ECO:0007669"/>
    <property type="project" value="TreeGrafter"/>
</dbReference>
<evidence type="ECO:0000259" key="16">
    <source>
        <dbReference type="PROSITE" id="PS50109"/>
    </source>
</evidence>
<dbReference type="SMART" id="SM00304">
    <property type="entry name" value="HAMP"/>
    <property type="match status" value="1"/>
</dbReference>
<dbReference type="Gene3D" id="3.30.565.10">
    <property type="entry name" value="Histidine kinase-like ATPase, C-terminal domain"/>
    <property type="match status" value="1"/>
</dbReference>
<dbReference type="InterPro" id="IPR050351">
    <property type="entry name" value="BphY/WalK/GraS-like"/>
</dbReference>
<dbReference type="SMART" id="SM00091">
    <property type="entry name" value="PAS"/>
    <property type="match status" value="1"/>
</dbReference>
<dbReference type="PANTHER" id="PTHR42878">
    <property type="entry name" value="TWO-COMPONENT HISTIDINE KINASE"/>
    <property type="match status" value="1"/>
</dbReference>
<dbReference type="Gene3D" id="1.10.287.130">
    <property type="match status" value="1"/>
</dbReference>
<evidence type="ECO:0000256" key="15">
    <source>
        <dbReference type="SAM" id="Phobius"/>
    </source>
</evidence>
<evidence type="ECO:0000256" key="6">
    <source>
        <dbReference type="ARBA" id="ARBA00022553"/>
    </source>
</evidence>
<feature type="domain" description="PAS" evidence="17">
    <location>
        <begin position="227"/>
        <end position="295"/>
    </location>
</feature>
<dbReference type="Pfam" id="PF00672">
    <property type="entry name" value="HAMP"/>
    <property type="match status" value="1"/>
</dbReference>
<dbReference type="SUPFAM" id="SSF47384">
    <property type="entry name" value="Homodimeric domain of signal transducing histidine kinase"/>
    <property type="match status" value="1"/>
</dbReference>
<evidence type="ECO:0000256" key="5">
    <source>
        <dbReference type="ARBA" id="ARBA00022475"/>
    </source>
</evidence>
<dbReference type="OrthoDB" id="9813151at2"/>
<dbReference type="Proteomes" id="UP000077667">
    <property type="component" value="Chromosome"/>
</dbReference>
<keyword evidence="9" id="KW-0547">Nucleotide-binding</keyword>
<dbReference type="PROSITE" id="PS50109">
    <property type="entry name" value="HIS_KIN"/>
    <property type="match status" value="1"/>
</dbReference>
<keyword evidence="11" id="KW-0067">ATP-binding</keyword>
<feature type="domain" description="HAMP" evidence="18">
    <location>
        <begin position="166"/>
        <end position="218"/>
    </location>
</feature>
<dbReference type="InterPro" id="IPR036097">
    <property type="entry name" value="HisK_dim/P_sf"/>
</dbReference>
<dbReference type="InterPro" id="IPR005467">
    <property type="entry name" value="His_kinase_dom"/>
</dbReference>
<keyword evidence="12 15" id="KW-1133">Transmembrane helix</keyword>
<evidence type="ECO:0000256" key="10">
    <source>
        <dbReference type="ARBA" id="ARBA00022777"/>
    </source>
</evidence>
<dbReference type="RefSeq" id="WP_067753922.1">
    <property type="nucleotide sequence ID" value="NZ_CP015772.1"/>
</dbReference>
<feature type="transmembrane region" description="Helical" evidence="15">
    <location>
        <begin position="7"/>
        <end position="29"/>
    </location>
</feature>
<evidence type="ECO:0000256" key="12">
    <source>
        <dbReference type="ARBA" id="ARBA00022989"/>
    </source>
</evidence>
<dbReference type="Pfam" id="PF00512">
    <property type="entry name" value="HisKA"/>
    <property type="match status" value="1"/>
</dbReference>
<dbReference type="InterPro" id="IPR000014">
    <property type="entry name" value="PAS"/>
</dbReference>
<keyword evidence="5" id="KW-1003">Cell membrane</keyword>
<accession>A0A1A9HZG9</accession>
<dbReference type="PRINTS" id="PR00344">
    <property type="entry name" value="BCTRLSENSOR"/>
</dbReference>
<reference evidence="19 20" key="1">
    <citation type="submission" date="2016-05" db="EMBL/GenBank/DDBJ databases">
        <title>Niabella ginsenosidivorans BS26 whole genome sequencing.</title>
        <authorList>
            <person name="Im W.T."/>
            <person name="Siddiqi M.Z."/>
        </authorList>
    </citation>
    <scope>NUCLEOTIDE SEQUENCE [LARGE SCALE GENOMIC DNA]</scope>
    <source>
        <strain evidence="19 20">BS26</strain>
    </source>
</reference>
<evidence type="ECO:0000256" key="13">
    <source>
        <dbReference type="ARBA" id="ARBA00023012"/>
    </source>
</evidence>
<protein>
    <recommendedName>
        <fullName evidence="4">histidine kinase</fullName>
        <ecNumber evidence="4">2.7.13.3</ecNumber>
    </recommendedName>
</protein>
<dbReference type="AlphaFoldDB" id="A0A1A9HZG9"/>
<sequence length="575" mass="64283">MRIKTKLILGLGALFILIAFLAILSSVYVNRLSSDTKNILVSNYNSVAYSREMLLALDEDVRLPQARAKFESNLKMQQKNITEPTERLATDHLQQDFNSITAGNTTTAMLTKIRKDLADIMLVNMEAIQRKSKIATETAEKAIVWIAVAGTLCFIISFTLLLNLPASIAGPIDELTKSIQSIAAENYSKRVTFNRPDEFGDMANAFNTMAQKLEQYNNSNLARLMTEKQRVETLIENIHEPVIGLDENKKVLFMNEEAYKITNTRPEEVIGKQVQDLAIKNDLIRMLIRDFFEPSGTNEPLKIYADNKESYFDKAIIPINAVPVGDKKPQHLGDVIFLKNITPFKELDYAKTNFIATVSHELKTPISSIKMSSQLLENPGVGTLNNEQKELVESIQDDAERLLKITSELLNVTQLESGKLQLQPVLSRPDELMRKAIQMNETAATAKNIRIQTKIPEQLPLLHVDADKTTWIFSNLISNALRYSHDNSIIAVSITTYGQRVVFSVKDFGQGIAPFYLDKIFDRYFRIPGSKKEGTGLGLSISKELIEAQGGTISVNSEFGVGTEFTVVLPVSGNT</sequence>
<organism evidence="19 20">
    <name type="scientific">Niabella ginsenosidivorans</name>
    <dbReference type="NCBI Taxonomy" id="1176587"/>
    <lineage>
        <taxon>Bacteria</taxon>
        <taxon>Pseudomonadati</taxon>
        <taxon>Bacteroidota</taxon>
        <taxon>Chitinophagia</taxon>
        <taxon>Chitinophagales</taxon>
        <taxon>Chitinophagaceae</taxon>
        <taxon>Niabella</taxon>
    </lineage>
</organism>
<evidence type="ECO:0000259" key="18">
    <source>
        <dbReference type="PROSITE" id="PS50885"/>
    </source>
</evidence>
<dbReference type="KEGG" id="nia:A8C56_07290"/>
<dbReference type="GO" id="GO:0005886">
    <property type="term" value="C:plasma membrane"/>
    <property type="evidence" value="ECO:0007669"/>
    <property type="project" value="UniProtKB-SubCell"/>
</dbReference>
<comment type="subcellular location">
    <subcellularLocation>
        <location evidence="3">Cell membrane</location>
    </subcellularLocation>
    <subcellularLocation>
        <location evidence="2">Membrane</location>
        <topology evidence="2">Multi-pass membrane protein</topology>
    </subcellularLocation>
</comment>
<keyword evidence="14 15" id="KW-0472">Membrane</keyword>
<proteinExistence type="predicted"/>
<dbReference type="CDD" id="cd00082">
    <property type="entry name" value="HisKA"/>
    <property type="match status" value="1"/>
</dbReference>
<keyword evidence="13" id="KW-0902">Two-component regulatory system</keyword>
<dbReference type="STRING" id="1176587.A8C56_07290"/>
<dbReference type="GO" id="GO:0000155">
    <property type="term" value="F:phosphorelay sensor kinase activity"/>
    <property type="evidence" value="ECO:0007669"/>
    <property type="project" value="InterPro"/>
</dbReference>
<evidence type="ECO:0000256" key="11">
    <source>
        <dbReference type="ARBA" id="ARBA00022840"/>
    </source>
</evidence>
<dbReference type="EMBL" id="CP015772">
    <property type="protein sequence ID" value="ANH80807.1"/>
    <property type="molecule type" value="Genomic_DNA"/>
</dbReference>
<dbReference type="Gene3D" id="3.30.450.20">
    <property type="entry name" value="PAS domain"/>
    <property type="match status" value="1"/>
</dbReference>
<dbReference type="EC" id="2.7.13.3" evidence="4"/>
<dbReference type="Pfam" id="PF00989">
    <property type="entry name" value="PAS"/>
    <property type="match status" value="1"/>
</dbReference>
<dbReference type="InterPro" id="IPR013767">
    <property type="entry name" value="PAS_fold"/>
</dbReference>
<dbReference type="CDD" id="cd06225">
    <property type="entry name" value="HAMP"/>
    <property type="match status" value="1"/>
</dbReference>
<evidence type="ECO:0000313" key="19">
    <source>
        <dbReference type="EMBL" id="ANH80807.1"/>
    </source>
</evidence>
<dbReference type="Gene3D" id="6.10.340.10">
    <property type="match status" value="1"/>
</dbReference>
<evidence type="ECO:0000256" key="2">
    <source>
        <dbReference type="ARBA" id="ARBA00004141"/>
    </source>
</evidence>
<evidence type="ECO:0000256" key="8">
    <source>
        <dbReference type="ARBA" id="ARBA00022692"/>
    </source>
</evidence>
<dbReference type="InterPro" id="IPR003594">
    <property type="entry name" value="HATPase_dom"/>
</dbReference>
<dbReference type="GO" id="GO:0030295">
    <property type="term" value="F:protein kinase activator activity"/>
    <property type="evidence" value="ECO:0007669"/>
    <property type="project" value="TreeGrafter"/>
</dbReference>
<dbReference type="InterPro" id="IPR036890">
    <property type="entry name" value="HATPase_C_sf"/>
</dbReference>